<comment type="caution">
    <text evidence="2">The sequence shown here is derived from an EMBL/GenBank/DDBJ whole genome shotgun (WGS) entry which is preliminary data.</text>
</comment>
<organism evidence="2 3">
    <name type="scientific">Bullifex porci</name>
    <dbReference type="NCBI Taxonomy" id="2606638"/>
    <lineage>
        <taxon>Bacteria</taxon>
        <taxon>Pseudomonadati</taxon>
        <taxon>Spirochaetota</taxon>
        <taxon>Spirochaetia</taxon>
        <taxon>Spirochaetales</taxon>
        <taxon>Spirochaetaceae</taxon>
        <taxon>Bullifex</taxon>
    </lineage>
</organism>
<proteinExistence type="predicted"/>
<keyword evidence="3" id="KW-1185">Reference proteome</keyword>
<protein>
    <submittedName>
        <fullName evidence="2">Uncharacterized protein</fullName>
    </submittedName>
</protein>
<dbReference type="Gene3D" id="2.160.20.20">
    <property type="match status" value="1"/>
</dbReference>
<dbReference type="PROSITE" id="PS51257">
    <property type="entry name" value="PROKAR_LIPOPROTEIN"/>
    <property type="match status" value="1"/>
</dbReference>
<feature type="chain" id="PRO_5031029472" evidence="1">
    <location>
        <begin position="21"/>
        <end position="338"/>
    </location>
</feature>
<name>A0A7X2PDC8_9SPIO</name>
<reference evidence="2 3" key="1">
    <citation type="submission" date="2019-08" db="EMBL/GenBank/DDBJ databases">
        <title>In-depth cultivation of the pig gut microbiome towards novel bacterial diversity and tailored functional studies.</title>
        <authorList>
            <person name="Wylensek D."/>
            <person name="Hitch T.C.A."/>
            <person name="Clavel T."/>
        </authorList>
    </citation>
    <scope>NUCLEOTIDE SEQUENCE [LARGE SCALE GENOMIC DNA]</scope>
    <source>
        <strain evidence="2 3">NM-380-WT-3C1</strain>
    </source>
</reference>
<dbReference type="InterPro" id="IPR012332">
    <property type="entry name" value="Autotransporter_pectin_lyase_C"/>
</dbReference>
<dbReference type="SUPFAM" id="SSF51126">
    <property type="entry name" value="Pectin lyase-like"/>
    <property type="match status" value="1"/>
</dbReference>
<sequence>MRKNLVFVCLAILLAMTLITSCDNSNTTPSSRGIALAVDEEGLINALEAGKDVILFKDVTLSDPLTISSSTQINLQGRTLTINDIKIKTSGDSNTEVVFRNGKIQRTSQNINIFSPTIAAYDNTKLVLDGVELSTNQTGLMVADCNKNVTIEVLNSKITAALYGISTNASKPTSDNIKIKISNSEITTKSSDGDNTGVLFNVKGSVEIENSVITGDRQALILRGGEGHKITNSTLVVTGNNSKTKEYTGGNWGSGNEVPLASLVIGNRSSSAYKYNTSVVLNNVTINNPDIEKYYSIYVYQNDTTNTVSVSGTLSSTSQNKVNTEKNSADYSVTGGTN</sequence>
<gene>
    <name evidence="2" type="ORF">FYJ80_08710</name>
</gene>
<accession>A0A7X2PDC8</accession>
<keyword evidence="1" id="KW-0732">Signal</keyword>
<evidence type="ECO:0000313" key="3">
    <source>
        <dbReference type="Proteomes" id="UP000460549"/>
    </source>
</evidence>
<dbReference type="RefSeq" id="WP_154426052.1">
    <property type="nucleotide sequence ID" value="NZ_VUNN01000018.1"/>
</dbReference>
<dbReference type="AlphaFoldDB" id="A0A7X2PDC8"/>
<feature type="signal peptide" evidence="1">
    <location>
        <begin position="1"/>
        <end position="20"/>
    </location>
</feature>
<dbReference type="Proteomes" id="UP000460549">
    <property type="component" value="Unassembled WGS sequence"/>
</dbReference>
<dbReference type="InterPro" id="IPR011050">
    <property type="entry name" value="Pectin_lyase_fold/virulence"/>
</dbReference>
<evidence type="ECO:0000313" key="2">
    <source>
        <dbReference type="EMBL" id="MSU06849.1"/>
    </source>
</evidence>
<evidence type="ECO:0000256" key="1">
    <source>
        <dbReference type="SAM" id="SignalP"/>
    </source>
</evidence>
<dbReference type="EMBL" id="VUNN01000018">
    <property type="protein sequence ID" value="MSU06849.1"/>
    <property type="molecule type" value="Genomic_DNA"/>
</dbReference>